<dbReference type="GeneID" id="55592816"/>
<dbReference type="Proteomes" id="UP000006383">
    <property type="component" value="Chromosome II"/>
</dbReference>
<protein>
    <submittedName>
        <fullName evidence="1">Uncharacterized protein</fullName>
    </submittedName>
</protein>
<dbReference type="RefSeq" id="WP_004688785.1">
    <property type="nucleotide sequence ID" value="NC_009504.1"/>
</dbReference>
<sequence length="60" mass="7120">MWKITLCEKSIIWAKDQLSARKANDLEEIAIWPNQTVRLYPPENQPRHAADAKWQIFENI</sequence>
<evidence type="ECO:0000313" key="2">
    <source>
        <dbReference type="Proteomes" id="UP000006383"/>
    </source>
</evidence>
<keyword evidence="2" id="KW-1185">Reference proteome</keyword>
<reference evidence="2" key="1">
    <citation type="journal article" date="2009" name="PLoS ONE">
        <title>Genome degradation in Brucella ovis corresponds with narrowing of its host range and tissue tropism.</title>
        <authorList>
            <person name="Tsolis R.M."/>
            <person name="Seshadri R."/>
            <person name="Santos R.L."/>
            <person name="Sangari F.J."/>
            <person name="Lobo J.M."/>
            <person name="de Jong M.F."/>
            <person name="Ren Q."/>
            <person name="Myers G."/>
            <person name="Brinkac L.M."/>
            <person name="Nelson W.C."/>
            <person name="Deboy R.T."/>
            <person name="Angiuoli S."/>
            <person name="Khouri H."/>
            <person name="Dimitrov G."/>
            <person name="Robinson J.R."/>
            <person name="Mulligan S."/>
            <person name="Walker R.L."/>
            <person name="Elzer P.E."/>
            <person name="Hassan K.A."/>
            <person name="Paulsen I.T."/>
        </authorList>
    </citation>
    <scope>NUCLEOTIDE SEQUENCE [LARGE SCALE GENOMIC DNA]</scope>
    <source>
        <strain evidence="2">ATCC 25840 / 63/290 / NCTC 10512</strain>
    </source>
</reference>
<gene>
    <name evidence="1" type="ordered locus">BOV_A1102</name>
</gene>
<dbReference type="AlphaFoldDB" id="A0A0H3AUK6"/>
<proteinExistence type="predicted"/>
<dbReference type="KEGG" id="bov:BOV_A1102"/>
<organism evidence="1 2">
    <name type="scientific">Brucella ovis (strain ATCC 25840 / 63/290 / NCTC 10512)</name>
    <dbReference type="NCBI Taxonomy" id="444178"/>
    <lineage>
        <taxon>Bacteria</taxon>
        <taxon>Pseudomonadati</taxon>
        <taxon>Pseudomonadota</taxon>
        <taxon>Alphaproteobacteria</taxon>
        <taxon>Hyphomicrobiales</taxon>
        <taxon>Brucellaceae</taxon>
        <taxon>Brucella/Ochrobactrum group</taxon>
        <taxon>Brucella</taxon>
    </lineage>
</organism>
<dbReference type="HOGENOM" id="CLU_3059229_0_0_5"/>
<dbReference type="EMBL" id="CP000709">
    <property type="protein sequence ID" value="ABQ62786.1"/>
    <property type="molecule type" value="Genomic_DNA"/>
</dbReference>
<accession>A0A0H3AUK6</accession>
<name>A0A0H3AUK6_BRUO2</name>
<evidence type="ECO:0000313" key="1">
    <source>
        <dbReference type="EMBL" id="ABQ62786.1"/>
    </source>
</evidence>